<feature type="compositionally biased region" description="Basic and acidic residues" evidence="1">
    <location>
        <begin position="390"/>
        <end position="402"/>
    </location>
</feature>
<keyword evidence="4" id="KW-1185">Reference proteome</keyword>
<evidence type="ECO:0000313" key="3">
    <source>
        <dbReference type="EMBL" id="KAG8184230.1"/>
    </source>
</evidence>
<gene>
    <name evidence="3" type="ORF">JTE90_013206</name>
</gene>
<keyword evidence="2" id="KW-0812">Transmembrane</keyword>
<dbReference type="InterPro" id="IPR018247">
    <property type="entry name" value="EF_Hand_1_Ca_BS"/>
</dbReference>
<proteinExistence type="predicted"/>
<feature type="region of interest" description="Disordered" evidence="1">
    <location>
        <begin position="220"/>
        <end position="254"/>
    </location>
</feature>
<keyword evidence="2" id="KW-1133">Transmembrane helix</keyword>
<keyword evidence="2" id="KW-0472">Membrane</keyword>
<feature type="region of interest" description="Disordered" evidence="1">
    <location>
        <begin position="382"/>
        <end position="402"/>
    </location>
</feature>
<dbReference type="AlphaFoldDB" id="A0AAV6UII6"/>
<protein>
    <submittedName>
        <fullName evidence="3">Uncharacterized protein</fullName>
    </submittedName>
</protein>
<feature type="transmembrane region" description="Helical" evidence="2">
    <location>
        <begin position="7"/>
        <end position="33"/>
    </location>
</feature>
<organism evidence="3 4">
    <name type="scientific">Oedothorax gibbosus</name>
    <dbReference type="NCBI Taxonomy" id="931172"/>
    <lineage>
        <taxon>Eukaryota</taxon>
        <taxon>Metazoa</taxon>
        <taxon>Ecdysozoa</taxon>
        <taxon>Arthropoda</taxon>
        <taxon>Chelicerata</taxon>
        <taxon>Arachnida</taxon>
        <taxon>Araneae</taxon>
        <taxon>Araneomorphae</taxon>
        <taxon>Entelegynae</taxon>
        <taxon>Araneoidea</taxon>
        <taxon>Linyphiidae</taxon>
        <taxon>Erigoninae</taxon>
        <taxon>Oedothorax</taxon>
    </lineage>
</organism>
<comment type="caution">
    <text evidence="3">The sequence shown here is derived from an EMBL/GenBank/DDBJ whole genome shotgun (WGS) entry which is preliminary data.</text>
</comment>
<dbReference type="EMBL" id="JAFNEN010000382">
    <property type="protein sequence ID" value="KAG8184230.1"/>
    <property type="molecule type" value="Genomic_DNA"/>
</dbReference>
<dbReference type="PROSITE" id="PS00018">
    <property type="entry name" value="EF_HAND_1"/>
    <property type="match status" value="1"/>
</dbReference>
<name>A0AAV6UII6_9ARAC</name>
<sequence>MKPAVHGAIFGLFSSLAFILEFLFNMLSILWHFCFTKILPYYLPKQTVENIQLKTKLSEELKDKNPKKFTRKELLGGDIEWIQDSQDILKLPSEDDFINHISRLDHVCSIDNLELDCKRRNNHYRLTTGVEVRDHPLRRSISAKENPHECSRFKKVIEEMKDIVIESSRLQKDIEEIIESSRLQKDIEEIIESSRLQKDIEEIIESSRLQKDIEDIIESSRLKEEEEEDQNESSRLKEEEEEDQNESRRLSTEEIKHQIKSSKLKNLAMEDLTQNSRLKTAIAETEDLNEISEYQLPVEDVRLTDFYECSAENLIELKNSIDNIKKVFNPEEYVPSWSRSSLDYFEYRIKNKCKDMENDNDNTAEEETKILDGGEKNEDFKLKTIGGDARNSDSKRSSKSKESNEDLEVLIDKINEIVDVENSLEIVGGKLILRTDSASESNLKNMTFTISGKSWGRSCNGEENKGFCASLTGIDEEQAFVSRNRNFSEDFLSFQQLPEKSPDDDEDNFECVSLSSSSSQGSEVGLIKRHEKPPTFPAKMSAFGRQARTALSNMSTNKMKIESKASIGKLRARLKNL</sequence>
<accession>A0AAV6UII6</accession>
<evidence type="ECO:0000313" key="4">
    <source>
        <dbReference type="Proteomes" id="UP000827092"/>
    </source>
</evidence>
<dbReference type="Proteomes" id="UP000827092">
    <property type="component" value="Unassembled WGS sequence"/>
</dbReference>
<evidence type="ECO:0000256" key="1">
    <source>
        <dbReference type="SAM" id="MobiDB-lite"/>
    </source>
</evidence>
<feature type="compositionally biased region" description="Basic and acidic residues" evidence="1">
    <location>
        <begin position="245"/>
        <end position="254"/>
    </location>
</feature>
<reference evidence="3 4" key="1">
    <citation type="journal article" date="2022" name="Nat. Ecol. Evol.">
        <title>A masculinizing supergene underlies an exaggerated male reproductive morph in a spider.</title>
        <authorList>
            <person name="Hendrickx F."/>
            <person name="De Corte Z."/>
            <person name="Sonet G."/>
            <person name="Van Belleghem S.M."/>
            <person name="Kostlbacher S."/>
            <person name="Vangestel C."/>
        </authorList>
    </citation>
    <scope>NUCLEOTIDE SEQUENCE [LARGE SCALE GENOMIC DNA]</scope>
    <source>
        <strain evidence="3">W744_W776</strain>
    </source>
</reference>
<evidence type="ECO:0000256" key="2">
    <source>
        <dbReference type="SAM" id="Phobius"/>
    </source>
</evidence>